<dbReference type="Gene3D" id="3.30.200.20">
    <property type="entry name" value="Phosphorylase Kinase, domain 1"/>
    <property type="match status" value="1"/>
</dbReference>
<keyword evidence="4" id="KW-1185">Reference proteome</keyword>
<dbReference type="InterPro" id="IPR000719">
    <property type="entry name" value="Prot_kinase_dom"/>
</dbReference>
<dbReference type="PROSITE" id="PS00107">
    <property type="entry name" value="PROTEIN_KINASE_ATP"/>
    <property type="match status" value="1"/>
</dbReference>
<gene>
    <name evidence="3" type="ORF">H8708_00160</name>
</gene>
<evidence type="ECO:0000256" key="1">
    <source>
        <dbReference type="PROSITE-ProRule" id="PRU10141"/>
    </source>
</evidence>
<reference evidence="3 4" key="1">
    <citation type="submission" date="2020-08" db="EMBL/GenBank/DDBJ databases">
        <title>Genome public.</title>
        <authorList>
            <person name="Liu C."/>
            <person name="Sun Q."/>
        </authorList>
    </citation>
    <scope>NUCLEOTIDE SEQUENCE [LARGE SCALE GENOMIC DNA]</scope>
    <source>
        <strain evidence="3 4">BX10</strain>
    </source>
</reference>
<keyword evidence="3" id="KW-0418">Kinase</keyword>
<dbReference type="Pfam" id="PF00069">
    <property type="entry name" value="Pkinase"/>
    <property type="match status" value="1"/>
</dbReference>
<sequence>MPKGGAKIGEHVLFGKYRLCRKLGAGRSGNVFLAWHTELEEYRAVKIVPKTMADYETFRKEALFLKTLRHPGIPLVYDVEEDLTNSYLIEEYLEGESLYALVKRLGSLSMKTAAEIGIQVCRLIQFMNTADNPILYLDLQPKNLLVCNGAVRLIDFDHAQYAEDVTAFGERYGTIGFAAPEQYRGEPLDCRTDVYAIGALLYYMCRGEPPGNGFCLGDRSGTWELDRIIRGCMAAEKDGRYQNAGKVEQALCELKTVLSEKHAIESLTIVFAGARPGIGTTHAAFGISTFLTRNGYPALYQEEYDTDAVRLFMRNTKARPDGAGVFHIGSLHIRPYYGRTVKMPYRYFPIIIKDIGTAWQGQETLPEADFFVLVCGGKWWETARTLAASRYFLSRGRCILLFNHMSEDLRMKLPDDLKGVPCFYLPFFANPLKEDRDAAACFREIMTTGTGGMKTWERKKRRRGFWTRRPGS</sequence>
<evidence type="ECO:0000313" key="3">
    <source>
        <dbReference type="EMBL" id="MBC8597661.1"/>
    </source>
</evidence>
<dbReference type="Proteomes" id="UP000647491">
    <property type="component" value="Unassembled WGS sequence"/>
</dbReference>
<feature type="binding site" evidence="1">
    <location>
        <position position="46"/>
    </location>
    <ligand>
        <name>ATP</name>
        <dbReference type="ChEBI" id="CHEBI:30616"/>
    </ligand>
</feature>
<dbReference type="GO" id="GO:0004674">
    <property type="term" value="F:protein serine/threonine kinase activity"/>
    <property type="evidence" value="ECO:0007669"/>
    <property type="project" value="UniProtKB-KW"/>
</dbReference>
<proteinExistence type="predicted"/>
<dbReference type="SUPFAM" id="SSF56112">
    <property type="entry name" value="Protein kinase-like (PK-like)"/>
    <property type="match status" value="1"/>
</dbReference>
<dbReference type="RefSeq" id="WP_262426588.1">
    <property type="nucleotide sequence ID" value="NZ_JACRTJ010000001.1"/>
</dbReference>
<dbReference type="EMBL" id="JACRTJ010000001">
    <property type="protein sequence ID" value="MBC8597661.1"/>
    <property type="molecule type" value="Genomic_DNA"/>
</dbReference>
<comment type="caution">
    <text evidence="3">The sequence shown here is derived from an EMBL/GenBank/DDBJ whole genome shotgun (WGS) entry which is preliminary data.</text>
</comment>
<dbReference type="InterPro" id="IPR017441">
    <property type="entry name" value="Protein_kinase_ATP_BS"/>
</dbReference>
<protein>
    <submittedName>
        <fullName evidence="3">Serine/threonine protein kinase</fullName>
    </submittedName>
</protein>
<accession>A0ABR7NNG2</accession>
<keyword evidence="1" id="KW-0547">Nucleotide-binding</keyword>
<organism evidence="3 4">
    <name type="scientific">Enterocloster hominis</name>
    <name type="common">ex Liu et al. 2021</name>
    <dbReference type="NCBI Taxonomy" id="2763663"/>
    <lineage>
        <taxon>Bacteria</taxon>
        <taxon>Bacillati</taxon>
        <taxon>Bacillota</taxon>
        <taxon>Clostridia</taxon>
        <taxon>Lachnospirales</taxon>
        <taxon>Lachnospiraceae</taxon>
        <taxon>Enterocloster</taxon>
    </lineage>
</organism>
<keyword evidence="3" id="KW-0808">Transferase</keyword>
<dbReference type="CDD" id="cd14014">
    <property type="entry name" value="STKc_PknB_like"/>
    <property type="match status" value="1"/>
</dbReference>
<evidence type="ECO:0000313" key="4">
    <source>
        <dbReference type="Proteomes" id="UP000647491"/>
    </source>
</evidence>
<name>A0ABR7NNG2_9FIRM</name>
<feature type="domain" description="Protein kinase" evidence="2">
    <location>
        <begin position="17"/>
        <end position="337"/>
    </location>
</feature>
<dbReference type="PANTHER" id="PTHR24347">
    <property type="entry name" value="SERINE/THREONINE-PROTEIN KINASE"/>
    <property type="match status" value="1"/>
</dbReference>
<evidence type="ECO:0000259" key="2">
    <source>
        <dbReference type="PROSITE" id="PS50011"/>
    </source>
</evidence>
<dbReference type="PROSITE" id="PS50011">
    <property type="entry name" value="PROTEIN_KINASE_DOM"/>
    <property type="match status" value="1"/>
</dbReference>
<keyword evidence="1" id="KW-0067">ATP-binding</keyword>
<dbReference type="InterPro" id="IPR011009">
    <property type="entry name" value="Kinase-like_dom_sf"/>
</dbReference>
<keyword evidence="3" id="KW-0723">Serine/threonine-protein kinase</keyword>
<dbReference type="Gene3D" id="1.10.510.10">
    <property type="entry name" value="Transferase(Phosphotransferase) domain 1"/>
    <property type="match status" value="1"/>
</dbReference>